<keyword evidence="1" id="KW-1133">Transmembrane helix</keyword>
<dbReference type="EMBL" id="JACHXS010000001">
    <property type="protein sequence ID" value="MBB3219696.1"/>
    <property type="molecule type" value="Genomic_DNA"/>
</dbReference>
<dbReference type="Proteomes" id="UP000584325">
    <property type="component" value="Unassembled WGS sequence"/>
</dbReference>
<dbReference type="RefSeq" id="WP_175424703.1">
    <property type="nucleotide sequence ID" value="NZ_CP040017.1"/>
</dbReference>
<keyword evidence="1" id="KW-0472">Membrane</keyword>
<keyword evidence="1" id="KW-0812">Transmembrane</keyword>
<evidence type="ECO:0000313" key="4">
    <source>
        <dbReference type="Proteomes" id="UP000584325"/>
    </source>
</evidence>
<feature type="chain" id="PRO_5031516154" description="PEP-CTERM sorting domain-containing protein" evidence="2">
    <location>
        <begin position="22"/>
        <end position="242"/>
    </location>
</feature>
<evidence type="ECO:0000313" key="3">
    <source>
        <dbReference type="EMBL" id="MBB3219696.1"/>
    </source>
</evidence>
<accession>A0A7W5E6X0</accession>
<evidence type="ECO:0000256" key="1">
    <source>
        <dbReference type="SAM" id="Phobius"/>
    </source>
</evidence>
<evidence type="ECO:0000256" key="2">
    <source>
        <dbReference type="SAM" id="SignalP"/>
    </source>
</evidence>
<proteinExistence type="predicted"/>
<dbReference type="NCBIfam" id="TIGR02595">
    <property type="entry name" value="PEP_CTERM"/>
    <property type="match status" value="1"/>
</dbReference>
<gene>
    <name evidence="3" type="ORF">FHS02_000483</name>
</gene>
<feature type="signal peptide" evidence="2">
    <location>
        <begin position="1"/>
        <end position="21"/>
    </location>
</feature>
<reference evidence="3 4" key="1">
    <citation type="submission" date="2020-08" db="EMBL/GenBank/DDBJ databases">
        <title>Genomic Encyclopedia of Type Strains, Phase III (KMG-III): the genomes of soil and plant-associated and newly described type strains.</title>
        <authorList>
            <person name="Whitman W."/>
        </authorList>
    </citation>
    <scope>NUCLEOTIDE SEQUENCE [LARGE SCALE GENOMIC DNA]</scope>
    <source>
        <strain evidence="3 4">CECT 7753</strain>
    </source>
</reference>
<name>A0A7W5E6X0_9BURK</name>
<organism evidence="3 4">
    <name type="scientific">Pseudoduganella umbonata</name>
    <dbReference type="NCBI Taxonomy" id="864828"/>
    <lineage>
        <taxon>Bacteria</taxon>
        <taxon>Pseudomonadati</taxon>
        <taxon>Pseudomonadota</taxon>
        <taxon>Betaproteobacteria</taxon>
        <taxon>Burkholderiales</taxon>
        <taxon>Oxalobacteraceae</taxon>
        <taxon>Telluria group</taxon>
        <taxon>Pseudoduganella</taxon>
    </lineage>
</organism>
<feature type="transmembrane region" description="Helical" evidence="1">
    <location>
        <begin position="201"/>
        <end position="218"/>
    </location>
</feature>
<dbReference type="AlphaFoldDB" id="A0A7W5E6X0"/>
<protein>
    <recommendedName>
        <fullName evidence="5">PEP-CTERM sorting domain-containing protein</fullName>
    </recommendedName>
</protein>
<keyword evidence="2" id="KW-0732">Signal</keyword>
<sequence length="242" mass="26214">MRILSSIMIAAAVCCAPIANAALQEVSVTTNIATLQKDGVEVESVLINQFDGYQPVDLLVVGQIHTGTLTYGFADPSAALDWYQPDPDIPRWQAMITEDSVAANIPELASWTSHPWFEKSADGVKVHLYFPGVTGAYTITGSAAAGALDGVTTWRGALDRLFLEPGFKFDYIYEGYEEVEGYAFSFTGNFIPEIAAPVPEPGAAAMTIAGLFVVGAAARRRRKIRQRDIYSVAMTLDNLQRA</sequence>
<comment type="caution">
    <text evidence="3">The sequence shown here is derived from an EMBL/GenBank/DDBJ whole genome shotgun (WGS) entry which is preliminary data.</text>
</comment>
<dbReference type="InterPro" id="IPR013424">
    <property type="entry name" value="Ice-binding_C"/>
</dbReference>
<evidence type="ECO:0008006" key="5">
    <source>
        <dbReference type="Google" id="ProtNLM"/>
    </source>
</evidence>